<organism evidence="2 3">
    <name type="scientific">Methanogenium organophilum</name>
    <dbReference type="NCBI Taxonomy" id="2199"/>
    <lineage>
        <taxon>Archaea</taxon>
        <taxon>Methanobacteriati</taxon>
        <taxon>Methanobacteriota</taxon>
        <taxon>Stenosarchaea group</taxon>
        <taxon>Methanomicrobia</taxon>
        <taxon>Methanomicrobiales</taxon>
        <taxon>Methanomicrobiaceae</taxon>
        <taxon>Methanogenium</taxon>
    </lineage>
</organism>
<dbReference type="SUPFAM" id="SSF69118">
    <property type="entry name" value="AhpD-like"/>
    <property type="match status" value="1"/>
</dbReference>
<dbReference type="InterPro" id="IPR003779">
    <property type="entry name" value="CMD-like"/>
</dbReference>
<dbReference type="GeneID" id="76834522"/>
<protein>
    <submittedName>
        <fullName evidence="2">Carboxymuconolactone decarboxylase family protein</fullName>
    </submittedName>
</protein>
<evidence type="ECO:0000259" key="1">
    <source>
        <dbReference type="Pfam" id="PF02627"/>
    </source>
</evidence>
<sequence length="135" mass="14861">MATNPETERIVREFLDHTDAISDEITAEAEKMLGKVPFIFSYLNERPESFVLSTLGDFYTARPKSMDVKTAEIATIAAAAALGADACLKMHIRVALEEGVSRDQVLDALLIASLIGKTSVMTKSLRVLRDVEEKM</sequence>
<dbReference type="GO" id="GO:0051920">
    <property type="term" value="F:peroxiredoxin activity"/>
    <property type="evidence" value="ECO:0007669"/>
    <property type="project" value="InterPro"/>
</dbReference>
<dbReference type="PANTHER" id="PTHR33930">
    <property type="entry name" value="ALKYL HYDROPEROXIDE REDUCTASE AHPD"/>
    <property type="match status" value="1"/>
</dbReference>
<dbReference type="Gene3D" id="1.20.1290.10">
    <property type="entry name" value="AhpD-like"/>
    <property type="match status" value="1"/>
</dbReference>
<feature type="domain" description="Carboxymuconolactone decarboxylase-like" evidence="1">
    <location>
        <begin position="59"/>
        <end position="129"/>
    </location>
</feature>
<proteinExistence type="predicted"/>
<name>A0A9X9S5I4_METOG</name>
<dbReference type="Proteomes" id="UP001163096">
    <property type="component" value="Chromosome"/>
</dbReference>
<gene>
    <name evidence="2" type="ORF">OU421_05430</name>
</gene>
<dbReference type="PANTHER" id="PTHR33930:SF8">
    <property type="entry name" value="4-CARBOXYMUCONOLACTONE DECARBOXYLASE"/>
    <property type="match status" value="1"/>
</dbReference>
<dbReference type="RefSeq" id="WP_268187592.1">
    <property type="nucleotide sequence ID" value="NZ_CP113361.1"/>
</dbReference>
<reference evidence="2" key="1">
    <citation type="submission" date="2022-11" db="EMBL/GenBank/DDBJ databases">
        <title>Complete genome sequence of Methanogenium organophilum DSM 3596.</title>
        <authorList>
            <person name="Chen S.-C."/>
            <person name="Lai S.-J."/>
            <person name="You Y.-T."/>
        </authorList>
    </citation>
    <scope>NUCLEOTIDE SEQUENCE</scope>
    <source>
        <strain evidence="2">DSM 3596</strain>
    </source>
</reference>
<dbReference type="EMBL" id="CP113361">
    <property type="protein sequence ID" value="WAI02314.1"/>
    <property type="molecule type" value="Genomic_DNA"/>
</dbReference>
<accession>A0A9X9S5I4</accession>
<evidence type="ECO:0000313" key="2">
    <source>
        <dbReference type="EMBL" id="WAI02314.1"/>
    </source>
</evidence>
<dbReference type="Pfam" id="PF02627">
    <property type="entry name" value="CMD"/>
    <property type="match status" value="1"/>
</dbReference>
<dbReference type="KEGG" id="mou:OU421_05430"/>
<keyword evidence="3" id="KW-1185">Reference proteome</keyword>
<dbReference type="AlphaFoldDB" id="A0A9X9S5I4"/>
<dbReference type="InterPro" id="IPR029032">
    <property type="entry name" value="AhpD-like"/>
</dbReference>
<evidence type="ECO:0000313" key="3">
    <source>
        <dbReference type="Proteomes" id="UP001163096"/>
    </source>
</evidence>